<dbReference type="InterPro" id="IPR012336">
    <property type="entry name" value="Thioredoxin-like_fold"/>
</dbReference>
<evidence type="ECO:0000313" key="9">
    <source>
        <dbReference type="EMBL" id="PNG96622.1"/>
    </source>
</evidence>
<feature type="compositionally biased region" description="Basic and acidic residues" evidence="6">
    <location>
        <begin position="86"/>
        <end position="98"/>
    </location>
</feature>
<feature type="transmembrane region" description="Helical" evidence="7">
    <location>
        <begin position="32"/>
        <end position="53"/>
    </location>
</feature>
<sequence>MSQRNREGKRGARERLREQRERDRARAKRKRTLGVVGAAVAVLAGAVGVGMVASRTEDDSGKSGSALVPPRGAVGKGRLVIPSGKHGKDGKAEQEGKAGKAAKAAPVTLTVYEDFRCPGCKQFEDVFRKTVHQLQDEGRMKVEYHLVTIIDRNLGGTGSLRAANAAACAQDKDPAMFRAYHDVLYRHQPQETRDTYANNSRLIKLADQVPGLVTPAFRTCVEDGRHDTWVRKSNDVFAHSGYASTPTVLLDGKSVYGDPKKPLSPNKLKRMVLAAARD</sequence>
<evidence type="ECO:0000256" key="1">
    <source>
        <dbReference type="ARBA" id="ARBA00005791"/>
    </source>
</evidence>
<comment type="similarity">
    <text evidence="1">Belongs to the thioredoxin family. DsbA subfamily.</text>
</comment>
<dbReference type="GO" id="GO:0016491">
    <property type="term" value="F:oxidoreductase activity"/>
    <property type="evidence" value="ECO:0007669"/>
    <property type="project" value="UniProtKB-KW"/>
</dbReference>
<dbReference type="Gene3D" id="3.40.30.10">
    <property type="entry name" value="Glutaredoxin"/>
    <property type="match status" value="1"/>
</dbReference>
<dbReference type="Pfam" id="PF13462">
    <property type="entry name" value="Thioredoxin_4"/>
    <property type="match status" value="1"/>
</dbReference>
<evidence type="ECO:0000256" key="3">
    <source>
        <dbReference type="ARBA" id="ARBA00023002"/>
    </source>
</evidence>
<dbReference type="RefSeq" id="WP_069870081.1">
    <property type="nucleotide sequence ID" value="NZ_LJIW01000001.1"/>
</dbReference>
<dbReference type="Proteomes" id="UP000236520">
    <property type="component" value="Unassembled WGS sequence"/>
</dbReference>
<comment type="caution">
    <text evidence="9">The sequence shown here is derived from an EMBL/GenBank/DDBJ whole genome shotgun (WGS) entry which is preliminary data.</text>
</comment>
<name>A0A2J7Z8M1_STRMQ</name>
<dbReference type="PANTHER" id="PTHR13887:SF14">
    <property type="entry name" value="DISULFIDE BOND FORMATION PROTEIN D"/>
    <property type="match status" value="1"/>
</dbReference>
<dbReference type="SUPFAM" id="SSF52833">
    <property type="entry name" value="Thioredoxin-like"/>
    <property type="match status" value="1"/>
</dbReference>
<keyword evidence="3" id="KW-0560">Oxidoreductase</keyword>
<keyword evidence="5" id="KW-0676">Redox-active center</keyword>
<proteinExistence type="inferred from homology"/>
<organism evidence="9 10">
    <name type="scientific">Streptomyces malaysiensis</name>
    <dbReference type="NCBI Taxonomy" id="92644"/>
    <lineage>
        <taxon>Bacteria</taxon>
        <taxon>Bacillati</taxon>
        <taxon>Actinomycetota</taxon>
        <taxon>Actinomycetes</taxon>
        <taxon>Kitasatosporales</taxon>
        <taxon>Streptomycetaceae</taxon>
        <taxon>Streptomyces</taxon>
        <taxon>Streptomyces violaceusniger group</taxon>
    </lineage>
</organism>
<keyword evidence="7" id="KW-0472">Membrane</keyword>
<evidence type="ECO:0000313" key="10">
    <source>
        <dbReference type="Proteomes" id="UP000236520"/>
    </source>
</evidence>
<protein>
    <recommendedName>
        <fullName evidence="8">Thioredoxin-like fold domain-containing protein</fullName>
    </recommendedName>
</protein>
<feature type="region of interest" description="Disordered" evidence="6">
    <location>
        <begin position="1"/>
        <end position="31"/>
    </location>
</feature>
<reference evidence="9 10" key="1">
    <citation type="submission" date="2015-09" db="EMBL/GenBank/DDBJ databases">
        <title>Genome sequence, genome mining and natural product profiling of a biocontrol bacterium Streptomyces malaysiensis F913.</title>
        <authorList>
            <person name="Xu Y."/>
            <person name="Wei J."/>
            <person name="Xie J."/>
            <person name="Li T."/>
            <person name="Zhou Z."/>
        </authorList>
    </citation>
    <scope>NUCLEOTIDE SEQUENCE [LARGE SCALE GENOMIC DNA]</scope>
    <source>
        <strain evidence="9 10">F913</strain>
    </source>
</reference>
<evidence type="ECO:0000256" key="4">
    <source>
        <dbReference type="ARBA" id="ARBA00023157"/>
    </source>
</evidence>
<feature type="compositionally biased region" description="Basic and acidic residues" evidence="6">
    <location>
        <begin position="1"/>
        <end position="24"/>
    </location>
</feature>
<evidence type="ECO:0000256" key="2">
    <source>
        <dbReference type="ARBA" id="ARBA00022729"/>
    </source>
</evidence>
<feature type="region of interest" description="Disordered" evidence="6">
    <location>
        <begin position="55"/>
        <end position="99"/>
    </location>
</feature>
<dbReference type="InterPro" id="IPR036249">
    <property type="entry name" value="Thioredoxin-like_sf"/>
</dbReference>
<keyword evidence="7" id="KW-1133">Transmembrane helix</keyword>
<evidence type="ECO:0000256" key="5">
    <source>
        <dbReference type="ARBA" id="ARBA00023284"/>
    </source>
</evidence>
<evidence type="ECO:0000256" key="6">
    <source>
        <dbReference type="SAM" id="MobiDB-lite"/>
    </source>
</evidence>
<dbReference type="PANTHER" id="PTHR13887">
    <property type="entry name" value="GLUTATHIONE S-TRANSFERASE KAPPA"/>
    <property type="match status" value="1"/>
</dbReference>
<evidence type="ECO:0000256" key="7">
    <source>
        <dbReference type="SAM" id="Phobius"/>
    </source>
</evidence>
<dbReference type="EMBL" id="LJIW01000001">
    <property type="protein sequence ID" value="PNG96622.1"/>
    <property type="molecule type" value="Genomic_DNA"/>
</dbReference>
<keyword evidence="10" id="KW-1185">Reference proteome</keyword>
<feature type="domain" description="Thioredoxin-like fold" evidence="8">
    <location>
        <begin position="103"/>
        <end position="270"/>
    </location>
</feature>
<dbReference type="AlphaFoldDB" id="A0A2J7Z8M1"/>
<gene>
    <name evidence="9" type="ORF">SMF913_12647</name>
</gene>
<accession>A0A2J7Z8M1</accession>
<keyword evidence="2" id="KW-0732">Signal</keyword>
<keyword evidence="7" id="KW-0812">Transmembrane</keyword>
<keyword evidence="4" id="KW-1015">Disulfide bond</keyword>
<evidence type="ECO:0000259" key="8">
    <source>
        <dbReference type="Pfam" id="PF13462"/>
    </source>
</evidence>